<organism evidence="2 3">
    <name type="scientific">Planktothrix serta PCC 8927</name>
    <dbReference type="NCBI Taxonomy" id="671068"/>
    <lineage>
        <taxon>Bacteria</taxon>
        <taxon>Bacillati</taxon>
        <taxon>Cyanobacteriota</taxon>
        <taxon>Cyanophyceae</taxon>
        <taxon>Oscillatoriophycideae</taxon>
        <taxon>Oscillatoriales</taxon>
        <taxon>Microcoleaceae</taxon>
        <taxon>Planktothrix</taxon>
    </lineage>
</organism>
<evidence type="ECO:0000256" key="1">
    <source>
        <dbReference type="SAM" id="MobiDB-lite"/>
    </source>
</evidence>
<name>A0A7Z9BTK6_9CYAN</name>
<accession>A0A7Z9BTK6</accession>
<keyword evidence="3" id="KW-1185">Reference proteome</keyword>
<dbReference type="Proteomes" id="UP000184550">
    <property type="component" value="Unassembled WGS sequence"/>
</dbReference>
<feature type="compositionally biased region" description="Polar residues" evidence="1">
    <location>
        <begin position="505"/>
        <end position="514"/>
    </location>
</feature>
<dbReference type="NCBIfam" id="TIGR03485">
    <property type="entry name" value="cas_csx13_N"/>
    <property type="match status" value="1"/>
</dbReference>
<evidence type="ECO:0008006" key="4">
    <source>
        <dbReference type="Google" id="ProtNLM"/>
    </source>
</evidence>
<gene>
    <name evidence="2" type="ORF">PL8927_690153</name>
</gene>
<dbReference type="AlphaFoldDB" id="A0A7Z9BTK6"/>
<feature type="compositionally biased region" description="Basic and acidic residues" evidence="1">
    <location>
        <begin position="515"/>
        <end position="524"/>
    </location>
</feature>
<dbReference type="GO" id="GO:0051607">
    <property type="term" value="P:defense response to virus"/>
    <property type="evidence" value="ECO:0007669"/>
    <property type="project" value="InterPro"/>
</dbReference>
<sequence length="524" mass="61109">MIVATQPKISLSLHASDTTIMHRAGITGLYMTLKRLEAQYPSSHQRGAHISWSLTADTIELFWEGTDFVALSWLFKESFQLDDTGLIHLAGLDNDAADLSQKIQIHEGMCAVFLRLNKFYKAGKQVKTELTVEGKKVEYQYKSLTWYAHQTFADKLCETDTQQLKQDYVQITSWLYLGGIVRHARAQNMTKLEEKPEYALALLFVPVICQYWLLHLPSEDLKERKPHRYLVVIPEIKDFEDASQRRWRLQQLETKQLHVSSIGEAGLLYYSLDNIQPEGDYYQACQVWLYEKMNQSSHQRTLMSIEEIEINQNTLITYQRVQQSFQPNYEKIQPQKIFVKVNPIRSLIAENLVKGIPWWSDLWEKLVIEDTKGYLFNQLLYNRGGVIMMAENSEEDEQYLTFVKVFQQAMKGNFAKMYAKAEEGKEPPIKKKVERLRAELNSCYDKLSFQQYLSDFLVRGGLNKYFNENKESILLLIKKSHWEELRIWSLLAIASYKPKEKPNDTENSSSTNNQDLKEVSDESE</sequence>
<dbReference type="InterPro" id="IPR027811">
    <property type="entry name" value="CRISPR-assoc_Csx13_C"/>
</dbReference>
<evidence type="ECO:0000313" key="3">
    <source>
        <dbReference type="Proteomes" id="UP000184550"/>
    </source>
</evidence>
<dbReference type="RefSeq" id="WP_197047435.1">
    <property type="nucleotide sequence ID" value="NZ_LR734875.1"/>
</dbReference>
<dbReference type="NCBIfam" id="TIGR03486">
    <property type="entry name" value="cas_csx13_C"/>
    <property type="match status" value="1"/>
</dbReference>
<reference evidence="2" key="1">
    <citation type="submission" date="2019-10" db="EMBL/GenBank/DDBJ databases">
        <authorList>
            <consortium name="Genoscope - CEA"/>
            <person name="William W."/>
        </authorList>
    </citation>
    <scope>NUCLEOTIDE SEQUENCE [LARGE SCALE GENOMIC DNA]</scope>
    <source>
        <strain evidence="2">BBR_PRJEB10992</strain>
    </source>
</reference>
<protein>
    <recommendedName>
        <fullName evidence="4">Type I-MYXAN CRISPR-associated Cas8a1/Cmx1</fullName>
    </recommendedName>
</protein>
<proteinExistence type="predicted"/>
<dbReference type="EMBL" id="CZCU02000145">
    <property type="protein sequence ID" value="VXD20417.1"/>
    <property type="molecule type" value="Genomic_DNA"/>
</dbReference>
<evidence type="ECO:0000313" key="2">
    <source>
        <dbReference type="EMBL" id="VXD20417.1"/>
    </source>
</evidence>
<dbReference type="InterPro" id="IPR019989">
    <property type="entry name" value="CRISPR-assoc_Csx13_N"/>
</dbReference>
<feature type="region of interest" description="Disordered" evidence="1">
    <location>
        <begin position="499"/>
        <end position="524"/>
    </location>
</feature>
<comment type="caution">
    <text evidence="2">The sequence shown here is derived from an EMBL/GenBank/DDBJ whole genome shotgun (WGS) entry which is preliminary data.</text>
</comment>